<protein>
    <submittedName>
        <fullName evidence="7">Fatty acid activator Faa4, putative</fullName>
    </submittedName>
</protein>
<keyword evidence="4" id="KW-0067">ATP-binding</keyword>
<evidence type="ECO:0000256" key="4">
    <source>
        <dbReference type="ARBA" id="ARBA00022840"/>
    </source>
</evidence>
<keyword evidence="2" id="KW-0436">Ligase</keyword>
<dbReference type="GO" id="GO:0005783">
    <property type="term" value="C:endoplasmic reticulum"/>
    <property type="evidence" value="ECO:0007669"/>
    <property type="project" value="TreeGrafter"/>
</dbReference>
<dbReference type="Pfam" id="PF00501">
    <property type="entry name" value="AMP-binding"/>
    <property type="match status" value="1"/>
</dbReference>
<evidence type="ECO:0000256" key="5">
    <source>
        <dbReference type="ARBA" id="ARBA00036813"/>
    </source>
</evidence>
<dbReference type="SUPFAM" id="SSF56801">
    <property type="entry name" value="Acetyl-CoA synthetase-like"/>
    <property type="match status" value="1"/>
</dbReference>
<gene>
    <name evidence="7" type="ORF">PMAA_087050</name>
</gene>
<dbReference type="GO" id="GO:0035336">
    <property type="term" value="P:long-chain fatty-acyl-CoA metabolic process"/>
    <property type="evidence" value="ECO:0007669"/>
    <property type="project" value="TreeGrafter"/>
</dbReference>
<dbReference type="PhylomeDB" id="B6QD27"/>
<dbReference type="GO" id="GO:0004467">
    <property type="term" value="F:long-chain fatty acid-CoA ligase activity"/>
    <property type="evidence" value="ECO:0007669"/>
    <property type="project" value="UniProtKB-EC"/>
</dbReference>
<dbReference type="GO" id="GO:0005811">
    <property type="term" value="C:lipid droplet"/>
    <property type="evidence" value="ECO:0007669"/>
    <property type="project" value="TreeGrafter"/>
</dbReference>
<dbReference type="GO" id="GO:0005886">
    <property type="term" value="C:plasma membrane"/>
    <property type="evidence" value="ECO:0007669"/>
    <property type="project" value="TreeGrafter"/>
</dbReference>
<evidence type="ECO:0000259" key="6">
    <source>
        <dbReference type="Pfam" id="PF00501"/>
    </source>
</evidence>
<evidence type="ECO:0000313" key="7">
    <source>
        <dbReference type="EMBL" id="EEA24725.1"/>
    </source>
</evidence>
<dbReference type="InterPro" id="IPR042099">
    <property type="entry name" value="ANL_N_sf"/>
</dbReference>
<keyword evidence="8" id="KW-1185">Reference proteome</keyword>
<dbReference type="AlphaFoldDB" id="B6QD27"/>
<feature type="domain" description="AMP-dependent synthetase/ligase" evidence="6">
    <location>
        <begin position="105"/>
        <end position="518"/>
    </location>
</feature>
<evidence type="ECO:0000256" key="2">
    <source>
        <dbReference type="ARBA" id="ARBA00022598"/>
    </source>
</evidence>
<evidence type="ECO:0000256" key="1">
    <source>
        <dbReference type="ARBA" id="ARBA00006432"/>
    </source>
</evidence>
<reference evidence="8" key="1">
    <citation type="journal article" date="2015" name="Genome Announc.">
        <title>Genome sequence of the AIDS-associated pathogen Penicillium marneffei (ATCC18224) and its near taxonomic relative Talaromyces stipitatus (ATCC10500).</title>
        <authorList>
            <person name="Nierman W.C."/>
            <person name="Fedorova-Abrams N.D."/>
            <person name="Andrianopoulos A."/>
        </authorList>
    </citation>
    <scope>NUCLEOTIDE SEQUENCE [LARGE SCALE GENOMIC DNA]</scope>
    <source>
        <strain evidence="8">ATCC 18224 / CBS 334.59 / QM 7333</strain>
    </source>
</reference>
<dbReference type="GO" id="GO:0005524">
    <property type="term" value="F:ATP binding"/>
    <property type="evidence" value="ECO:0007669"/>
    <property type="project" value="UniProtKB-KW"/>
</dbReference>
<accession>B6QD27</accession>
<evidence type="ECO:0000256" key="3">
    <source>
        <dbReference type="ARBA" id="ARBA00022741"/>
    </source>
</evidence>
<evidence type="ECO:0000313" key="8">
    <source>
        <dbReference type="Proteomes" id="UP000001294"/>
    </source>
</evidence>
<dbReference type="OrthoDB" id="1700726at2759"/>
<name>B6QD27_TALMQ</name>
<dbReference type="PANTHER" id="PTHR43272">
    <property type="entry name" value="LONG-CHAIN-FATTY-ACID--COA LIGASE"/>
    <property type="match status" value="1"/>
</dbReference>
<dbReference type="InterPro" id="IPR020845">
    <property type="entry name" value="AMP-binding_CS"/>
</dbReference>
<dbReference type="EMBL" id="DS995901">
    <property type="protein sequence ID" value="EEA24725.1"/>
    <property type="molecule type" value="Genomic_DNA"/>
</dbReference>
<comment type="similarity">
    <text evidence="1">Belongs to the ATP-dependent AMP-binding enzyme family.</text>
</comment>
<proteinExistence type="inferred from homology"/>
<comment type="catalytic activity">
    <reaction evidence="5">
        <text>a long-chain fatty acid + ATP + CoA = a long-chain fatty acyl-CoA + AMP + diphosphate</text>
        <dbReference type="Rhea" id="RHEA:15421"/>
        <dbReference type="ChEBI" id="CHEBI:30616"/>
        <dbReference type="ChEBI" id="CHEBI:33019"/>
        <dbReference type="ChEBI" id="CHEBI:57287"/>
        <dbReference type="ChEBI" id="CHEBI:57560"/>
        <dbReference type="ChEBI" id="CHEBI:83139"/>
        <dbReference type="ChEBI" id="CHEBI:456215"/>
        <dbReference type="EC" id="6.2.1.3"/>
    </reaction>
</comment>
<dbReference type="Gene3D" id="3.40.50.12780">
    <property type="entry name" value="N-terminal domain of ligase-like"/>
    <property type="match status" value="1"/>
</dbReference>
<sequence length="755" mass="82550">MASRDVHLQPRMTKRAPFTVEATGYEPVEGETIPRRNPAAKDKLISRPADDVATIHDILRRGAKTFGNAKCVGSRRIVGTHIENKKVKKIVDGVEQEVEKKWTYFELSGYEYLSFVEFEKLVLQLGSGLRKLGLEKGNRLHLYAATSANWFAMAHGAASQSVTFVTAYDTLGEEGLSHSLKQTKSDAIFLDPGLIPSLTSILKDIPNIKHVIYNTGGAEVNQADLDKLKSEYNHLNVISFDDVVKAGEETPVDPVPPKPEELCCIMYTSGSTGVPKGVSLSHENVVAAVAGVTVIVGPYIGPGDSLLTYLPLAHILEFVFENACMFWGGTMGYGNPRTLSDSSVRNCKGDIREFKPTILVGVPAVFETVKKGILTQLNKASFVAKNMFWGALSAKQFLMQNHLPGSGVLDAVVFKKLREATGGRLRLLMNGGGPIAKDTLKFISYAIAPMISGYGLTETTAMGALQDPLAWNPEALGDIPASIEIKLVDYLDAGYSVKNDPPQGEILIRGSSVTGGYYENEAETKDAITEDGWFRTGDIGEFDKYGHLRVIDRKKNLVKTLNGEYIALEKLESVYRAHPVVANICIYAAENQSTPIAIIVPLEAELQKMAKSQGIEGQTLELLVHNEKLKSAILKELQNAGRAGKLRGIEIISGIVLSDEEWNPQNGYTTAAQKLQRKKIVNHFKADIDKAYGSYKNLSPRTRLLFGIGLMAWAGIGMTASPQIESALGLVPTEQQKGELEKKMNVKIVSVEREK</sequence>
<dbReference type="PROSITE" id="PS00455">
    <property type="entry name" value="AMP_BINDING"/>
    <property type="match status" value="1"/>
</dbReference>
<dbReference type="InterPro" id="IPR000873">
    <property type="entry name" value="AMP-dep_synth/lig_dom"/>
</dbReference>
<organism evidence="7 8">
    <name type="scientific">Talaromyces marneffei (strain ATCC 18224 / CBS 334.59 / QM 7333)</name>
    <name type="common">Penicillium marneffei</name>
    <dbReference type="NCBI Taxonomy" id="441960"/>
    <lineage>
        <taxon>Eukaryota</taxon>
        <taxon>Fungi</taxon>
        <taxon>Dikarya</taxon>
        <taxon>Ascomycota</taxon>
        <taxon>Pezizomycotina</taxon>
        <taxon>Eurotiomycetes</taxon>
        <taxon>Eurotiomycetidae</taxon>
        <taxon>Eurotiales</taxon>
        <taxon>Trichocomaceae</taxon>
        <taxon>Talaromyces</taxon>
        <taxon>Talaromyces sect. Talaromyces</taxon>
    </lineage>
</organism>
<dbReference type="STRING" id="441960.B6QD27"/>
<dbReference type="PANTHER" id="PTHR43272:SF83">
    <property type="entry name" value="ACYL-COA SYNTHETASE LONG-CHAIN, ISOFORM J"/>
    <property type="match status" value="1"/>
</dbReference>
<dbReference type="VEuPathDB" id="FungiDB:PMAA_087050"/>
<keyword evidence="3" id="KW-0547">Nucleotide-binding</keyword>
<dbReference type="Proteomes" id="UP000001294">
    <property type="component" value="Unassembled WGS sequence"/>
</dbReference>